<reference evidence="2" key="3">
    <citation type="submission" date="2020-12" db="UniProtKB">
        <authorList>
            <consortium name="EnsemblPlants"/>
        </authorList>
    </citation>
    <scope>IDENTIFICATION</scope>
</reference>
<evidence type="ECO:0000313" key="1">
    <source>
        <dbReference type="EMBL" id="PNR38095.1"/>
    </source>
</evidence>
<reference evidence="1 3" key="1">
    <citation type="journal article" date="2008" name="Science">
        <title>The Physcomitrella genome reveals evolutionary insights into the conquest of land by plants.</title>
        <authorList>
            <person name="Rensing S."/>
            <person name="Lang D."/>
            <person name="Zimmer A."/>
            <person name="Terry A."/>
            <person name="Salamov A."/>
            <person name="Shapiro H."/>
            <person name="Nishiyama T."/>
            <person name="Perroud P.-F."/>
            <person name="Lindquist E."/>
            <person name="Kamisugi Y."/>
            <person name="Tanahashi T."/>
            <person name="Sakakibara K."/>
            <person name="Fujita T."/>
            <person name="Oishi K."/>
            <person name="Shin-I T."/>
            <person name="Kuroki Y."/>
            <person name="Toyoda A."/>
            <person name="Suzuki Y."/>
            <person name="Hashimoto A."/>
            <person name="Yamaguchi K."/>
            <person name="Sugano A."/>
            <person name="Kohara Y."/>
            <person name="Fujiyama A."/>
            <person name="Anterola A."/>
            <person name="Aoki S."/>
            <person name="Ashton N."/>
            <person name="Barbazuk W.B."/>
            <person name="Barker E."/>
            <person name="Bennetzen J."/>
            <person name="Bezanilla M."/>
            <person name="Blankenship R."/>
            <person name="Cho S.H."/>
            <person name="Dutcher S."/>
            <person name="Estelle M."/>
            <person name="Fawcett J.A."/>
            <person name="Gundlach H."/>
            <person name="Hanada K."/>
            <person name="Heyl A."/>
            <person name="Hicks K.A."/>
            <person name="Hugh J."/>
            <person name="Lohr M."/>
            <person name="Mayer K."/>
            <person name="Melkozernov A."/>
            <person name="Murata T."/>
            <person name="Nelson D."/>
            <person name="Pils B."/>
            <person name="Prigge M."/>
            <person name="Reiss B."/>
            <person name="Renner T."/>
            <person name="Rombauts S."/>
            <person name="Rushton P."/>
            <person name="Sanderfoot A."/>
            <person name="Schween G."/>
            <person name="Shiu S.-H."/>
            <person name="Stueber K."/>
            <person name="Theodoulou F.L."/>
            <person name="Tu H."/>
            <person name="Van de Peer Y."/>
            <person name="Verrier P.J."/>
            <person name="Waters E."/>
            <person name="Wood A."/>
            <person name="Yang L."/>
            <person name="Cove D."/>
            <person name="Cuming A."/>
            <person name="Hasebe M."/>
            <person name="Lucas S."/>
            <person name="Mishler D.B."/>
            <person name="Reski R."/>
            <person name="Grigoriev I."/>
            <person name="Quatrano R.S."/>
            <person name="Boore J.L."/>
        </authorList>
    </citation>
    <scope>NUCLEOTIDE SEQUENCE [LARGE SCALE GENOMIC DNA]</scope>
    <source>
        <strain evidence="2 3">cv. Gransden 2004</strain>
    </source>
</reference>
<evidence type="ECO:0000313" key="2">
    <source>
        <dbReference type="EnsemblPlants" id="PAC:32984391.CDS.1"/>
    </source>
</evidence>
<name>A0A2K1J991_PHYPA</name>
<dbReference type="Gramene" id="Pp3c16_18972V3.1">
    <property type="protein sequence ID" value="PAC:32984391.CDS.1"/>
    <property type="gene ID" value="Pp3c16_18972"/>
</dbReference>
<protein>
    <submittedName>
        <fullName evidence="1 2">Uncharacterized protein</fullName>
    </submittedName>
</protein>
<dbReference type="EnsemblPlants" id="Pp3c16_18972V3.1">
    <property type="protein sequence ID" value="PAC:32984391.CDS.1"/>
    <property type="gene ID" value="Pp3c16_18972"/>
</dbReference>
<gene>
    <name evidence="1" type="ORF">PHYPA_021206</name>
</gene>
<evidence type="ECO:0000313" key="3">
    <source>
        <dbReference type="Proteomes" id="UP000006727"/>
    </source>
</evidence>
<accession>A0A2K1J991</accession>
<organism evidence="1">
    <name type="scientific">Physcomitrium patens</name>
    <name type="common">Spreading-leaved earth moss</name>
    <name type="synonym">Physcomitrella patens</name>
    <dbReference type="NCBI Taxonomy" id="3218"/>
    <lineage>
        <taxon>Eukaryota</taxon>
        <taxon>Viridiplantae</taxon>
        <taxon>Streptophyta</taxon>
        <taxon>Embryophyta</taxon>
        <taxon>Bryophyta</taxon>
        <taxon>Bryophytina</taxon>
        <taxon>Bryopsida</taxon>
        <taxon>Funariidae</taxon>
        <taxon>Funariales</taxon>
        <taxon>Funariaceae</taxon>
        <taxon>Physcomitrium</taxon>
    </lineage>
</organism>
<dbReference type="AlphaFoldDB" id="A0A2K1J991"/>
<proteinExistence type="predicted"/>
<sequence>MMHYQIKTLRYMSYSNHVLSRMPELSIVKFKILLTIIVAVVHDNKGFSKQTISSRRIYNKPRGTGSKELALDCKISLNSK</sequence>
<dbReference type="Proteomes" id="UP000006727">
    <property type="component" value="Chromosome 16"/>
</dbReference>
<dbReference type="InParanoid" id="A0A2K1J991"/>
<reference evidence="1 3" key="2">
    <citation type="journal article" date="2018" name="Plant J.">
        <title>The Physcomitrella patens chromosome-scale assembly reveals moss genome structure and evolution.</title>
        <authorList>
            <person name="Lang D."/>
            <person name="Ullrich K.K."/>
            <person name="Murat F."/>
            <person name="Fuchs J."/>
            <person name="Jenkins J."/>
            <person name="Haas F.B."/>
            <person name="Piednoel M."/>
            <person name="Gundlach H."/>
            <person name="Van Bel M."/>
            <person name="Meyberg R."/>
            <person name="Vives C."/>
            <person name="Morata J."/>
            <person name="Symeonidi A."/>
            <person name="Hiss M."/>
            <person name="Muchero W."/>
            <person name="Kamisugi Y."/>
            <person name="Saleh O."/>
            <person name="Blanc G."/>
            <person name="Decker E.L."/>
            <person name="van Gessel N."/>
            <person name="Grimwood J."/>
            <person name="Hayes R.D."/>
            <person name="Graham S.W."/>
            <person name="Gunter L.E."/>
            <person name="McDaniel S.F."/>
            <person name="Hoernstein S.N.W."/>
            <person name="Larsson A."/>
            <person name="Li F.W."/>
            <person name="Perroud P.F."/>
            <person name="Phillips J."/>
            <person name="Ranjan P."/>
            <person name="Rokshar D.S."/>
            <person name="Rothfels C.J."/>
            <person name="Schneider L."/>
            <person name="Shu S."/>
            <person name="Stevenson D.W."/>
            <person name="Thummler F."/>
            <person name="Tillich M."/>
            <person name="Villarreal Aguilar J.C."/>
            <person name="Widiez T."/>
            <person name="Wong G.K."/>
            <person name="Wymore A."/>
            <person name="Zhang Y."/>
            <person name="Zimmer A.D."/>
            <person name="Quatrano R.S."/>
            <person name="Mayer K.F.X."/>
            <person name="Goodstein D."/>
            <person name="Casacuberta J.M."/>
            <person name="Vandepoele K."/>
            <person name="Reski R."/>
            <person name="Cuming A.C."/>
            <person name="Tuskan G.A."/>
            <person name="Maumus F."/>
            <person name="Salse J."/>
            <person name="Schmutz J."/>
            <person name="Rensing S.A."/>
        </authorList>
    </citation>
    <scope>NUCLEOTIDE SEQUENCE [LARGE SCALE GENOMIC DNA]</scope>
    <source>
        <strain evidence="2 3">cv. Gransden 2004</strain>
    </source>
</reference>
<keyword evidence="3" id="KW-1185">Reference proteome</keyword>
<dbReference type="EMBL" id="ABEU02000016">
    <property type="protein sequence ID" value="PNR38095.1"/>
    <property type="molecule type" value="Genomic_DNA"/>
</dbReference>